<reference evidence="2" key="1">
    <citation type="journal article" date="2022" name="Mol. Ecol. Resour.">
        <title>The genomes of chicory, endive, great burdock and yacon provide insights into Asteraceae palaeo-polyploidization history and plant inulin production.</title>
        <authorList>
            <person name="Fan W."/>
            <person name="Wang S."/>
            <person name="Wang H."/>
            <person name="Wang A."/>
            <person name="Jiang F."/>
            <person name="Liu H."/>
            <person name="Zhao H."/>
            <person name="Xu D."/>
            <person name="Zhang Y."/>
        </authorList>
    </citation>
    <scope>NUCLEOTIDE SEQUENCE [LARGE SCALE GENOMIC DNA]</scope>
    <source>
        <strain evidence="2">cv. Yunnan</strain>
    </source>
</reference>
<organism evidence="1 2">
    <name type="scientific">Smallanthus sonchifolius</name>
    <dbReference type="NCBI Taxonomy" id="185202"/>
    <lineage>
        <taxon>Eukaryota</taxon>
        <taxon>Viridiplantae</taxon>
        <taxon>Streptophyta</taxon>
        <taxon>Embryophyta</taxon>
        <taxon>Tracheophyta</taxon>
        <taxon>Spermatophyta</taxon>
        <taxon>Magnoliopsida</taxon>
        <taxon>eudicotyledons</taxon>
        <taxon>Gunneridae</taxon>
        <taxon>Pentapetalae</taxon>
        <taxon>asterids</taxon>
        <taxon>campanulids</taxon>
        <taxon>Asterales</taxon>
        <taxon>Asteraceae</taxon>
        <taxon>Asteroideae</taxon>
        <taxon>Heliantheae alliance</taxon>
        <taxon>Millerieae</taxon>
        <taxon>Smallanthus</taxon>
    </lineage>
</organism>
<reference evidence="1 2" key="2">
    <citation type="journal article" date="2022" name="Mol. Ecol. Resour.">
        <title>The genomes of chicory, endive, great burdock and yacon provide insights into Asteraceae paleo-polyploidization history and plant inulin production.</title>
        <authorList>
            <person name="Fan W."/>
            <person name="Wang S."/>
            <person name="Wang H."/>
            <person name="Wang A."/>
            <person name="Jiang F."/>
            <person name="Liu H."/>
            <person name="Zhao H."/>
            <person name="Xu D."/>
            <person name="Zhang Y."/>
        </authorList>
    </citation>
    <scope>NUCLEOTIDE SEQUENCE [LARGE SCALE GENOMIC DNA]</scope>
    <source>
        <strain evidence="2">cv. Yunnan</strain>
        <tissue evidence="1">Leaves</tissue>
    </source>
</reference>
<gene>
    <name evidence="1" type="ORF">L1987_60263</name>
</gene>
<dbReference type="EMBL" id="CM042037">
    <property type="protein sequence ID" value="KAI3742576.1"/>
    <property type="molecule type" value="Genomic_DNA"/>
</dbReference>
<comment type="caution">
    <text evidence="1">The sequence shown here is derived from an EMBL/GenBank/DDBJ whole genome shotgun (WGS) entry which is preliminary data.</text>
</comment>
<accession>A0ACB9D7T9</accession>
<name>A0ACB9D7T9_9ASTR</name>
<evidence type="ECO:0000313" key="2">
    <source>
        <dbReference type="Proteomes" id="UP001056120"/>
    </source>
</evidence>
<proteinExistence type="predicted"/>
<keyword evidence="2" id="KW-1185">Reference proteome</keyword>
<dbReference type="Proteomes" id="UP001056120">
    <property type="component" value="Linkage Group LG20"/>
</dbReference>
<evidence type="ECO:0000313" key="1">
    <source>
        <dbReference type="EMBL" id="KAI3742576.1"/>
    </source>
</evidence>
<protein>
    <submittedName>
        <fullName evidence="1">Uncharacterized protein</fullName>
    </submittedName>
</protein>
<sequence length="103" mass="11462">MPPLLTPLHVSFYFTISFFLFSSATNVLFASSSFCALISSCLAFLLHRKASKRATEKEKTITVMETVTGGKHATGNRQPSTFRTGFPIAADRISNRLSLWCKR</sequence>